<evidence type="ECO:0008006" key="4">
    <source>
        <dbReference type="Google" id="ProtNLM"/>
    </source>
</evidence>
<dbReference type="RefSeq" id="WP_107346867.1">
    <property type="nucleotide sequence ID" value="NZ_PYMH01000001.1"/>
</dbReference>
<evidence type="ECO:0000313" key="2">
    <source>
        <dbReference type="EMBL" id="PSU35511.1"/>
    </source>
</evidence>
<dbReference type="EMBL" id="PYMH01000001">
    <property type="protein sequence ID" value="PSU35511.1"/>
    <property type="molecule type" value="Genomic_DNA"/>
</dbReference>
<evidence type="ECO:0000256" key="1">
    <source>
        <dbReference type="SAM" id="SignalP"/>
    </source>
</evidence>
<comment type="caution">
    <text evidence="2">The sequence shown here is derived from an EMBL/GenBank/DDBJ whole genome shotgun (WGS) entry which is preliminary data.</text>
</comment>
<protein>
    <recommendedName>
        <fullName evidence="4">Conjugal transfer protein TraF</fullName>
    </recommendedName>
</protein>
<keyword evidence="3" id="KW-1185">Reference proteome</keyword>
<feature type="chain" id="PRO_5015774699" description="Conjugal transfer protein TraF" evidence="1">
    <location>
        <begin position="23"/>
        <end position="382"/>
    </location>
</feature>
<dbReference type="OrthoDB" id="6077588at2"/>
<sequence length="382" mass="41637">MVTVKRAAAGIAMAFLSYSAAASNTLSDTRSVGMGGVGVASANYLTASFHNPALATQNKRHDRFGMILPVVGARVYDGGDLHDRVDAFQDLNDLLAANPNDPALQEQWRAALLDLDNERIDGDVNVGMVIAIPNRLVSTNFFVSSHAMALLTTDIDENDLNHNQIVNSNAQGVMGGTVDIGFTFAKEFIFLDRDLSLGISPKFQQLLAYNYQDNIDTFDDDDFDFSSDYVDKSAFNADVGAAYALSRNVMLGLSAQNVFSQSLKTNISNGNQATFDVNAQYTAAVAYNHPRFTVAADVDLNSNKPFKEQAYKTQFARIGFEADAWRLAQLRLGYIHSMTDYADDLFTAGIGLKPFGKFGLDIAAIYGNEDNYGASAQLVFHF</sequence>
<name>A0A2T3J2J5_9GAMM</name>
<proteinExistence type="predicted"/>
<feature type="signal peptide" evidence="1">
    <location>
        <begin position="1"/>
        <end position="22"/>
    </location>
</feature>
<keyword evidence="1" id="KW-0732">Signal</keyword>
<accession>A0A2T3J2J5</accession>
<gene>
    <name evidence="2" type="ORF">C9I99_00365</name>
</gene>
<organism evidence="2 3">
    <name type="scientific">Photobacterium lutimaris</name>
    <dbReference type="NCBI Taxonomy" id="388278"/>
    <lineage>
        <taxon>Bacteria</taxon>
        <taxon>Pseudomonadati</taxon>
        <taxon>Pseudomonadota</taxon>
        <taxon>Gammaproteobacteria</taxon>
        <taxon>Vibrionales</taxon>
        <taxon>Vibrionaceae</taxon>
        <taxon>Photobacterium</taxon>
    </lineage>
</organism>
<dbReference type="Gene3D" id="2.40.160.60">
    <property type="entry name" value="Outer membrane protein transport protein (OMPP1/FadL/TodX)"/>
    <property type="match status" value="1"/>
</dbReference>
<dbReference type="Pfam" id="PF13729">
    <property type="entry name" value="TraF_2"/>
    <property type="match status" value="1"/>
</dbReference>
<dbReference type="AlphaFoldDB" id="A0A2T3J2J5"/>
<dbReference type="InterPro" id="IPR032811">
    <property type="entry name" value="Put_conjugal_transfer"/>
</dbReference>
<reference evidence="2 3" key="1">
    <citation type="submission" date="2018-03" db="EMBL/GenBank/DDBJ databases">
        <title>Whole genome sequencing of Histamine producing bacteria.</title>
        <authorList>
            <person name="Butler K."/>
        </authorList>
    </citation>
    <scope>NUCLEOTIDE SEQUENCE [LARGE SCALE GENOMIC DNA]</scope>
    <source>
        <strain evidence="2 3">JCM 13586</strain>
    </source>
</reference>
<evidence type="ECO:0000313" key="3">
    <source>
        <dbReference type="Proteomes" id="UP000241222"/>
    </source>
</evidence>
<dbReference type="Proteomes" id="UP000241222">
    <property type="component" value="Unassembled WGS sequence"/>
</dbReference>